<feature type="domain" description="Response regulatory" evidence="10">
    <location>
        <begin position="3"/>
        <end position="120"/>
    </location>
</feature>
<feature type="domain" description="HTH araC/xylS-type" evidence="9">
    <location>
        <begin position="399"/>
        <end position="498"/>
    </location>
</feature>
<keyword evidence="3 8" id="KW-0597">Phosphoprotein</keyword>
<dbReference type="CDD" id="cd17536">
    <property type="entry name" value="REC_YesN-like"/>
    <property type="match status" value="1"/>
</dbReference>
<evidence type="ECO:0000256" key="8">
    <source>
        <dbReference type="PROSITE-ProRule" id="PRU00169"/>
    </source>
</evidence>
<evidence type="ECO:0000256" key="2">
    <source>
        <dbReference type="ARBA" id="ARBA00022490"/>
    </source>
</evidence>
<accession>A0A917FQE1</accession>
<dbReference type="PROSITE" id="PS50110">
    <property type="entry name" value="RESPONSE_REGULATORY"/>
    <property type="match status" value="1"/>
</dbReference>
<comment type="subcellular location">
    <subcellularLocation>
        <location evidence="1">Cytoplasm</location>
    </subcellularLocation>
</comment>
<keyword evidence="6" id="KW-0238">DNA-binding</keyword>
<comment type="caution">
    <text evidence="11">The sequence shown here is derived from an EMBL/GenBank/DDBJ whole genome shotgun (WGS) entry which is preliminary data.</text>
</comment>
<dbReference type="SUPFAM" id="SSF52172">
    <property type="entry name" value="CheY-like"/>
    <property type="match status" value="1"/>
</dbReference>
<dbReference type="PROSITE" id="PS01124">
    <property type="entry name" value="HTH_ARAC_FAMILY_2"/>
    <property type="match status" value="1"/>
</dbReference>
<dbReference type="Gene3D" id="3.40.50.2300">
    <property type="match status" value="1"/>
</dbReference>
<evidence type="ECO:0000259" key="9">
    <source>
        <dbReference type="PROSITE" id="PS01124"/>
    </source>
</evidence>
<evidence type="ECO:0000313" key="12">
    <source>
        <dbReference type="Proteomes" id="UP000637643"/>
    </source>
</evidence>
<gene>
    <name evidence="11" type="ORF">GCM10010912_44690</name>
</gene>
<feature type="modified residue" description="4-aspartylphosphate" evidence="8">
    <location>
        <position position="55"/>
    </location>
</feature>
<evidence type="ECO:0000256" key="5">
    <source>
        <dbReference type="ARBA" id="ARBA00023015"/>
    </source>
</evidence>
<dbReference type="RefSeq" id="WP_189028842.1">
    <property type="nucleotide sequence ID" value="NZ_BMKR01000022.1"/>
</dbReference>
<dbReference type="InterPro" id="IPR011006">
    <property type="entry name" value="CheY-like_superfamily"/>
</dbReference>
<dbReference type="Pfam" id="PF12833">
    <property type="entry name" value="HTH_18"/>
    <property type="match status" value="1"/>
</dbReference>
<evidence type="ECO:0008006" key="13">
    <source>
        <dbReference type="Google" id="ProtNLM"/>
    </source>
</evidence>
<keyword evidence="4" id="KW-0902">Two-component regulatory system</keyword>
<dbReference type="PANTHER" id="PTHR42713:SF3">
    <property type="entry name" value="TRANSCRIPTIONAL REGULATORY PROTEIN HPTR"/>
    <property type="match status" value="1"/>
</dbReference>
<dbReference type="InterPro" id="IPR051552">
    <property type="entry name" value="HptR"/>
</dbReference>
<dbReference type="GO" id="GO:0000160">
    <property type="term" value="P:phosphorelay signal transduction system"/>
    <property type="evidence" value="ECO:0007669"/>
    <property type="project" value="UniProtKB-KW"/>
</dbReference>
<evidence type="ECO:0000256" key="3">
    <source>
        <dbReference type="ARBA" id="ARBA00022553"/>
    </source>
</evidence>
<keyword evidence="5" id="KW-0805">Transcription regulation</keyword>
<dbReference type="Gene3D" id="1.10.10.60">
    <property type="entry name" value="Homeodomain-like"/>
    <property type="match status" value="2"/>
</dbReference>
<dbReference type="InterPro" id="IPR018060">
    <property type="entry name" value="HTH_AraC"/>
</dbReference>
<evidence type="ECO:0000313" key="11">
    <source>
        <dbReference type="EMBL" id="GGF94776.1"/>
    </source>
</evidence>
<sequence>MYRALIAEDSKPILRNIQALVHATELPVEIVASASNGMEALEYIRNNPVDILLTDIRMPKLDGLALIEQAKGLNPQLKAVLISGYSDFEYTRKALNLQVFDYLLKPVERPQLVEVMERLVQQLNERHSTDKDLFKEIVDPGFHASMKLDADFSLHPKRVFIVRKQPFTPDLPGHQAGVVQDCFTQAYAPHTCWVFPAQAAGQLLVLVNASIQEKYPDIQECMEAAQQRLQVEGLEVSMATQVQAVENQAVPELYDRISRMLVEQMPLGRCLLLDAGSALTTGMRVNTELEQLTACFVDMINQRQKEKCEHRLRQQLAGWHSGIIRMAELEKFTWTLADAFARIAYHQEPEGRLKLAAEVRALFVQDSYAAFCEALLTWTGQCFELMYNLNKKSSYELFRQLDQYLQLNLYSQVSIGDLALKFHVSPSYVSRIIKKYTQNTFVHYYMRLKINEACRLIADKPDIKVKELAEVLSFGDQHYFSRVFKEYTGSSPTEYKDQAK</sequence>
<dbReference type="PANTHER" id="PTHR42713">
    <property type="entry name" value="HISTIDINE KINASE-RELATED"/>
    <property type="match status" value="1"/>
</dbReference>
<dbReference type="SMART" id="SM00448">
    <property type="entry name" value="REC"/>
    <property type="match status" value="1"/>
</dbReference>
<keyword evidence="2" id="KW-0963">Cytoplasm</keyword>
<organism evidence="11 12">
    <name type="scientific">Paenibacillus albidus</name>
    <dbReference type="NCBI Taxonomy" id="2041023"/>
    <lineage>
        <taxon>Bacteria</taxon>
        <taxon>Bacillati</taxon>
        <taxon>Bacillota</taxon>
        <taxon>Bacilli</taxon>
        <taxon>Bacillales</taxon>
        <taxon>Paenibacillaceae</taxon>
        <taxon>Paenibacillus</taxon>
    </lineage>
</organism>
<dbReference type="GO" id="GO:0043565">
    <property type="term" value="F:sequence-specific DNA binding"/>
    <property type="evidence" value="ECO:0007669"/>
    <property type="project" value="InterPro"/>
</dbReference>
<dbReference type="Proteomes" id="UP000637643">
    <property type="component" value="Unassembled WGS sequence"/>
</dbReference>
<dbReference type="EMBL" id="BMKR01000022">
    <property type="protein sequence ID" value="GGF94776.1"/>
    <property type="molecule type" value="Genomic_DNA"/>
</dbReference>
<dbReference type="AlphaFoldDB" id="A0A917FQE1"/>
<reference evidence="11" key="1">
    <citation type="journal article" date="2014" name="Int. J. Syst. Evol. Microbiol.">
        <title>Complete genome sequence of Corynebacterium casei LMG S-19264T (=DSM 44701T), isolated from a smear-ripened cheese.</title>
        <authorList>
            <consortium name="US DOE Joint Genome Institute (JGI-PGF)"/>
            <person name="Walter F."/>
            <person name="Albersmeier A."/>
            <person name="Kalinowski J."/>
            <person name="Ruckert C."/>
        </authorList>
    </citation>
    <scope>NUCLEOTIDE SEQUENCE</scope>
    <source>
        <strain evidence="11">CGMCC 1.16134</strain>
    </source>
</reference>
<dbReference type="GO" id="GO:0005737">
    <property type="term" value="C:cytoplasm"/>
    <property type="evidence" value="ECO:0007669"/>
    <property type="project" value="UniProtKB-SubCell"/>
</dbReference>
<dbReference type="SUPFAM" id="SSF46689">
    <property type="entry name" value="Homeodomain-like"/>
    <property type="match status" value="1"/>
</dbReference>
<proteinExistence type="predicted"/>
<evidence type="ECO:0000256" key="7">
    <source>
        <dbReference type="ARBA" id="ARBA00023163"/>
    </source>
</evidence>
<protein>
    <recommendedName>
        <fullName evidence="13">Response regulator</fullName>
    </recommendedName>
</protein>
<dbReference type="InterPro" id="IPR009057">
    <property type="entry name" value="Homeodomain-like_sf"/>
</dbReference>
<evidence type="ECO:0000259" key="10">
    <source>
        <dbReference type="PROSITE" id="PS50110"/>
    </source>
</evidence>
<evidence type="ECO:0000256" key="6">
    <source>
        <dbReference type="ARBA" id="ARBA00023125"/>
    </source>
</evidence>
<name>A0A917FQE1_9BACL</name>
<evidence type="ECO:0000256" key="1">
    <source>
        <dbReference type="ARBA" id="ARBA00004496"/>
    </source>
</evidence>
<keyword evidence="12" id="KW-1185">Reference proteome</keyword>
<evidence type="ECO:0000256" key="4">
    <source>
        <dbReference type="ARBA" id="ARBA00023012"/>
    </source>
</evidence>
<dbReference type="Pfam" id="PF00072">
    <property type="entry name" value="Response_reg"/>
    <property type="match status" value="1"/>
</dbReference>
<keyword evidence="7" id="KW-0804">Transcription</keyword>
<reference evidence="11" key="2">
    <citation type="submission" date="2020-09" db="EMBL/GenBank/DDBJ databases">
        <authorList>
            <person name="Sun Q."/>
            <person name="Zhou Y."/>
        </authorList>
    </citation>
    <scope>NUCLEOTIDE SEQUENCE</scope>
    <source>
        <strain evidence="11">CGMCC 1.16134</strain>
    </source>
</reference>
<dbReference type="SMART" id="SM00342">
    <property type="entry name" value="HTH_ARAC"/>
    <property type="match status" value="1"/>
</dbReference>
<dbReference type="InterPro" id="IPR001789">
    <property type="entry name" value="Sig_transdc_resp-reg_receiver"/>
</dbReference>
<dbReference type="GO" id="GO:0003700">
    <property type="term" value="F:DNA-binding transcription factor activity"/>
    <property type="evidence" value="ECO:0007669"/>
    <property type="project" value="InterPro"/>
</dbReference>